<organism evidence="10 11">
    <name type="scientific">Halorhodospira neutriphila</name>
    <dbReference type="NCBI Taxonomy" id="168379"/>
    <lineage>
        <taxon>Bacteria</taxon>
        <taxon>Pseudomonadati</taxon>
        <taxon>Pseudomonadota</taxon>
        <taxon>Gammaproteobacteria</taxon>
        <taxon>Chromatiales</taxon>
        <taxon>Ectothiorhodospiraceae</taxon>
        <taxon>Halorhodospira</taxon>
    </lineage>
</organism>
<name>A0ABS1E6R4_9GAMM</name>
<keyword evidence="6 8" id="KW-0472">Membrane</keyword>
<keyword evidence="2 8" id="KW-1003">Cell membrane</keyword>
<dbReference type="RefSeq" id="WP_200260688.1">
    <property type="nucleotide sequence ID" value="NZ_NRSH01000149.1"/>
</dbReference>
<dbReference type="Proteomes" id="UP000738126">
    <property type="component" value="Unassembled WGS sequence"/>
</dbReference>
<evidence type="ECO:0000313" key="10">
    <source>
        <dbReference type="EMBL" id="MBK1727426.1"/>
    </source>
</evidence>
<keyword evidence="4 8" id="KW-0812">Transmembrane</keyword>
<dbReference type="HAMAP" id="MF_00910">
    <property type="entry name" value="FtsL"/>
    <property type="match status" value="1"/>
</dbReference>
<comment type="similarity">
    <text evidence="8">Belongs to the FtsL family.</text>
</comment>
<evidence type="ECO:0000256" key="8">
    <source>
        <dbReference type="HAMAP-Rule" id="MF_00910"/>
    </source>
</evidence>
<evidence type="ECO:0000256" key="7">
    <source>
        <dbReference type="ARBA" id="ARBA00023306"/>
    </source>
</evidence>
<dbReference type="EMBL" id="NRSH01000149">
    <property type="protein sequence ID" value="MBK1727426.1"/>
    <property type="molecule type" value="Genomic_DNA"/>
</dbReference>
<accession>A0ABS1E6R4</accession>
<comment type="subunit">
    <text evidence="8">Part of a complex composed of FtsB, FtsL and FtsQ.</text>
</comment>
<protein>
    <recommendedName>
        <fullName evidence="8 9">Cell division protein FtsL</fullName>
    </recommendedName>
</protein>
<keyword evidence="3 8" id="KW-0132">Cell division</keyword>
<dbReference type="Pfam" id="PF04999">
    <property type="entry name" value="FtsL"/>
    <property type="match status" value="1"/>
</dbReference>
<keyword evidence="7 8" id="KW-0131">Cell cycle</keyword>
<evidence type="ECO:0000256" key="1">
    <source>
        <dbReference type="ARBA" id="ARBA00004401"/>
    </source>
</evidence>
<evidence type="ECO:0000256" key="6">
    <source>
        <dbReference type="ARBA" id="ARBA00023136"/>
    </source>
</evidence>
<evidence type="ECO:0000256" key="2">
    <source>
        <dbReference type="ARBA" id="ARBA00022475"/>
    </source>
</evidence>
<dbReference type="NCBIfam" id="TIGR02209">
    <property type="entry name" value="ftsL_broad"/>
    <property type="match status" value="1"/>
</dbReference>
<comment type="subcellular location">
    <subcellularLocation>
        <location evidence="8">Cell inner membrane</location>
        <topology evidence="8">Single-pass type II membrane protein</topology>
    </subcellularLocation>
    <subcellularLocation>
        <location evidence="1">Cell membrane</location>
        <topology evidence="1">Single-pass type II membrane protein</topology>
    </subcellularLocation>
    <text evidence="8">Localizes to the division septum where it forms a ring structure.</text>
</comment>
<proteinExistence type="inferred from homology"/>
<dbReference type="PANTHER" id="PTHR37479">
    <property type="entry name" value="CELL DIVISION PROTEIN FTSL"/>
    <property type="match status" value="1"/>
</dbReference>
<gene>
    <name evidence="8 10" type="primary">ftsL</name>
    <name evidence="10" type="ORF">CKO13_10460</name>
</gene>
<dbReference type="GO" id="GO:0051301">
    <property type="term" value="P:cell division"/>
    <property type="evidence" value="ECO:0007669"/>
    <property type="project" value="UniProtKB-KW"/>
</dbReference>
<reference evidence="10 11" key="1">
    <citation type="journal article" date="2020" name="Microorganisms">
        <title>Osmotic Adaptation and Compatible Solute Biosynthesis of Phototrophic Bacteria as Revealed from Genome Analyses.</title>
        <authorList>
            <person name="Imhoff J.F."/>
            <person name="Rahn T."/>
            <person name="Kunzel S."/>
            <person name="Keller A."/>
            <person name="Neulinger S.C."/>
        </authorList>
    </citation>
    <scope>NUCLEOTIDE SEQUENCE [LARGE SCALE GENOMIC DNA]</scope>
    <source>
        <strain evidence="10 11">DSM 15116</strain>
    </source>
</reference>
<dbReference type="PANTHER" id="PTHR37479:SF1">
    <property type="entry name" value="CELL DIVISION PROTEIN FTSL"/>
    <property type="match status" value="1"/>
</dbReference>
<evidence type="ECO:0000256" key="9">
    <source>
        <dbReference type="NCBIfam" id="TIGR02209"/>
    </source>
</evidence>
<comment type="caution">
    <text evidence="10">The sequence shown here is derived from an EMBL/GenBank/DDBJ whole genome shotgun (WGS) entry which is preliminary data.</text>
</comment>
<evidence type="ECO:0000256" key="3">
    <source>
        <dbReference type="ARBA" id="ARBA00022618"/>
    </source>
</evidence>
<comment type="function">
    <text evidence="8">Essential cell division protein. May link together the upstream cell division proteins, which are predominantly cytoplasmic, with the downstream cell division proteins, which are predominantly periplasmic.</text>
</comment>
<evidence type="ECO:0000313" key="11">
    <source>
        <dbReference type="Proteomes" id="UP000738126"/>
    </source>
</evidence>
<evidence type="ECO:0000256" key="5">
    <source>
        <dbReference type="ARBA" id="ARBA00022989"/>
    </source>
</evidence>
<sequence>MSRQHAIQAALVAAVFATAVAVVAVQHQHRKAFITLQEEIERGDRLREEWSMLQLEQEAWAGHSRLERLAREELGMVLPERDAIVILKLP</sequence>
<evidence type="ECO:0000256" key="4">
    <source>
        <dbReference type="ARBA" id="ARBA00022692"/>
    </source>
</evidence>
<keyword evidence="8" id="KW-0997">Cell inner membrane</keyword>
<keyword evidence="11" id="KW-1185">Reference proteome</keyword>
<dbReference type="InterPro" id="IPR011922">
    <property type="entry name" value="Cell_div_FtsL"/>
</dbReference>
<keyword evidence="5 8" id="KW-1133">Transmembrane helix</keyword>